<keyword evidence="3" id="KW-0998">Cell outer membrane</keyword>
<protein>
    <submittedName>
        <fullName evidence="5">Outer membrane beta-barrel protein</fullName>
    </submittedName>
</protein>
<evidence type="ECO:0000256" key="3">
    <source>
        <dbReference type="ARBA" id="ARBA00023237"/>
    </source>
</evidence>
<keyword evidence="2" id="KW-0472">Membrane</keyword>
<dbReference type="Proteomes" id="UP000824721">
    <property type="component" value="Chromosome"/>
</dbReference>
<evidence type="ECO:0000256" key="2">
    <source>
        <dbReference type="ARBA" id="ARBA00023136"/>
    </source>
</evidence>
<reference evidence="5" key="1">
    <citation type="submission" date="2020-12" db="EMBL/GenBank/DDBJ databases">
        <title>Genome sequencing of genetic groups of Flavobacterium columnare.</title>
        <authorList>
            <person name="Waldbieser G.C."/>
            <person name="Griffin M.J."/>
            <person name="LaFrentz B.R."/>
        </authorList>
    </citation>
    <scope>NUCLEOTIDE SEQUENCE</scope>
    <source>
        <strain evidence="5">90-106</strain>
    </source>
</reference>
<gene>
    <name evidence="5" type="ORF">JJC05_13475</name>
</gene>
<dbReference type="SUPFAM" id="SSF56935">
    <property type="entry name" value="Porins"/>
    <property type="match status" value="1"/>
</dbReference>
<sequence length="221" mass="25060">MLPETSTSYEASLKRVQELKKNSIFSNQLSTSFIDLKDKIDMVLFRFNPDTGNPEYQYINISKYKVLNIAALTQLKTKRISVSLGASLVGVSQKIDNQVFSSNKDYLYSFNCNGSLSYSFSKPEINASLYYKYNGRVQQLVEGATKYEISTVDSSNWLDFTLQKKIFKGKIETTIGARNILDITNISQSGLEQSRGHVRNAQLMLAYGRSFFAKIVYNLNI</sequence>
<dbReference type="GO" id="GO:0009279">
    <property type="term" value="C:cell outer membrane"/>
    <property type="evidence" value="ECO:0007669"/>
    <property type="project" value="UniProtKB-SubCell"/>
</dbReference>
<dbReference type="Pfam" id="PF14905">
    <property type="entry name" value="OMP_b-brl_3"/>
    <property type="match status" value="1"/>
</dbReference>
<dbReference type="Gene3D" id="2.40.170.20">
    <property type="entry name" value="TonB-dependent receptor, beta-barrel domain"/>
    <property type="match status" value="1"/>
</dbReference>
<feature type="domain" description="Outer membrane protein beta-barrel" evidence="4">
    <location>
        <begin position="3"/>
        <end position="186"/>
    </location>
</feature>
<dbReference type="KEGG" id="fdv:JJC05_13475"/>
<evidence type="ECO:0000259" key="4">
    <source>
        <dbReference type="Pfam" id="PF14905"/>
    </source>
</evidence>
<proteinExistence type="predicted"/>
<comment type="subcellular location">
    <subcellularLocation>
        <location evidence="1">Cell outer membrane</location>
    </subcellularLocation>
</comment>
<dbReference type="AlphaFoldDB" id="A0A8G0KTA5"/>
<dbReference type="InterPro" id="IPR041700">
    <property type="entry name" value="OMP_b-brl_3"/>
</dbReference>
<accession>A0A8G0KTA5</accession>
<name>A0A8G0KTA5_9FLAO</name>
<dbReference type="EMBL" id="CP067378">
    <property type="protein sequence ID" value="QYS88603.1"/>
    <property type="molecule type" value="Genomic_DNA"/>
</dbReference>
<organism evidence="5">
    <name type="scientific">Flavobacterium columnare</name>
    <dbReference type="NCBI Taxonomy" id="996"/>
    <lineage>
        <taxon>Bacteria</taxon>
        <taxon>Pseudomonadati</taxon>
        <taxon>Bacteroidota</taxon>
        <taxon>Flavobacteriia</taxon>
        <taxon>Flavobacteriales</taxon>
        <taxon>Flavobacteriaceae</taxon>
        <taxon>Flavobacterium</taxon>
    </lineage>
</organism>
<evidence type="ECO:0000256" key="1">
    <source>
        <dbReference type="ARBA" id="ARBA00004442"/>
    </source>
</evidence>
<evidence type="ECO:0000313" key="5">
    <source>
        <dbReference type="EMBL" id="QYS88603.1"/>
    </source>
</evidence>
<dbReference type="InterPro" id="IPR036942">
    <property type="entry name" value="Beta-barrel_TonB_sf"/>
</dbReference>